<keyword evidence="4" id="KW-0227">DNA damage</keyword>
<evidence type="ECO:0000256" key="8">
    <source>
        <dbReference type="ARBA" id="ARBA00044757"/>
    </source>
</evidence>
<feature type="domain" description="FHA" evidence="9">
    <location>
        <begin position="22"/>
        <end position="81"/>
    </location>
</feature>
<dbReference type="InterPro" id="IPR040227">
    <property type="entry name" value="Nibrin-rel"/>
</dbReference>
<name>A0A5J4VK67_9EUKA</name>
<evidence type="ECO:0000256" key="7">
    <source>
        <dbReference type="ARBA" id="ARBA00023306"/>
    </source>
</evidence>
<dbReference type="InterPro" id="IPR008984">
    <property type="entry name" value="SMAD_FHA_dom_sf"/>
</dbReference>
<dbReference type="Pfam" id="PF00498">
    <property type="entry name" value="FHA"/>
    <property type="match status" value="1"/>
</dbReference>
<dbReference type="GO" id="GO:0000724">
    <property type="term" value="P:double-strand break repair via homologous recombination"/>
    <property type="evidence" value="ECO:0007669"/>
    <property type="project" value="TreeGrafter"/>
</dbReference>
<dbReference type="AlphaFoldDB" id="A0A5J4VK67"/>
<evidence type="ECO:0000313" key="11">
    <source>
        <dbReference type="Proteomes" id="UP000324800"/>
    </source>
</evidence>
<evidence type="ECO:0000256" key="5">
    <source>
        <dbReference type="ARBA" id="ARBA00023204"/>
    </source>
</evidence>
<dbReference type="OrthoDB" id="552194at2759"/>
<dbReference type="PANTHER" id="PTHR12162:SF0">
    <property type="entry name" value="NIBRIN"/>
    <property type="match status" value="1"/>
</dbReference>
<keyword evidence="3" id="KW-0158">Chromosome</keyword>
<evidence type="ECO:0000256" key="1">
    <source>
        <dbReference type="ARBA" id="ARBA00004123"/>
    </source>
</evidence>
<dbReference type="GO" id="GO:0030870">
    <property type="term" value="C:Mre11 complex"/>
    <property type="evidence" value="ECO:0007669"/>
    <property type="project" value="InterPro"/>
</dbReference>
<dbReference type="InterPro" id="IPR000253">
    <property type="entry name" value="FHA_dom"/>
</dbReference>
<dbReference type="EMBL" id="SNRW01006686">
    <property type="protein sequence ID" value="KAA6382613.1"/>
    <property type="molecule type" value="Genomic_DNA"/>
</dbReference>
<dbReference type="PANTHER" id="PTHR12162">
    <property type="entry name" value="NIBRIN-RELATED"/>
    <property type="match status" value="1"/>
</dbReference>
<dbReference type="CDD" id="cd22667">
    <property type="entry name" value="FHA_NBN"/>
    <property type="match status" value="1"/>
</dbReference>
<evidence type="ECO:0000256" key="3">
    <source>
        <dbReference type="ARBA" id="ARBA00022454"/>
    </source>
</evidence>
<dbReference type="GO" id="GO:0007095">
    <property type="term" value="P:mitotic G2 DNA damage checkpoint signaling"/>
    <property type="evidence" value="ECO:0007669"/>
    <property type="project" value="InterPro"/>
</dbReference>
<comment type="similarity">
    <text evidence="8">Belongs to the Nibrin family.</text>
</comment>
<dbReference type="SUPFAM" id="SSF52113">
    <property type="entry name" value="BRCT domain"/>
    <property type="match status" value="1"/>
</dbReference>
<dbReference type="Proteomes" id="UP000324800">
    <property type="component" value="Unassembled WGS sequence"/>
</dbReference>
<dbReference type="SUPFAM" id="SSF49879">
    <property type="entry name" value="SMAD/FHA domain"/>
    <property type="match status" value="1"/>
</dbReference>
<comment type="subcellular location">
    <subcellularLocation>
        <location evidence="2">Chromosome</location>
    </subcellularLocation>
    <subcellularLocation>
        <location evidence="1">Nucleus</location>
    </subcellularLocation>
</comment>
<dbReference type="CDD" id="cd17741">
    <property type="entry name" value="BRCT_nibrin"/>
    <property type="match status" value="1"/>
</dbReference>
<dbReference type="InterPro" id="IPR001357">
    <property type="entry name" value="BRCT_dom"/>
</dbReference>
<dbReference type="GO" id="GO:0005694">
    <property type="term" value="C:chromosome"/>
    <property type="evidence" value="ECO:0007669"/>
    <property type="project" value="UniProtKB-SubCell"/>
</dbReference>
<dbReference type="InterPro" id="IPR036420">
    <property type="entry name" value="BRCT_dom_sf"/>
</dbReference>
<proteinExistence type="inferred from homology"/>
<dbReference type="InterPro" id="IPR043014">
    <property type="entry name" value="Nibrin_BRCT2_sf"/>
</dbReference>
<dbReference type="SMART" id="SM00240">
    <property type="entry name" value="FHA"/>
    <property type="match status" value="1"/>
</dbReference>
<keyword evidence="6" id="KW-0539">Nucleus</keyword>
<dbReference type="Gene3D" id="2.60.200.20">
    <property type="match status" value="1"/>
</dbReference>
<reference evidence="10 11" key="1">
    <citation type="submission" date="2019-03" db="EMBL/GenBank/DDBJ databases">
        <title>Single cell metagenomics reveals metabolic interactions within the superorganism composed of flagellate Streblomastix strix and complex community of Bacteroidetes bacteria on its surface.</title>
        <authorList>
            <person name="Treitli S.C."/>
            <person name="Kolisko M."/>
            <person name="Husnik F."/>
            <person name="Keeling P."/>
            <person name="Hampl V."/>
        </authorList>
    </citation>
    <scope>NUCLEOTIDE SEQUENCE [LARGE SCALE GENOMIC DNA]</scope>
    <source>
        <strain evidence="10">ST1C</strain>
    </source>
</reference>
<dbReference type="PROSITE" id="PS50006">
    <property type="entry name" value="FHA_DOMAIN"/>
    <property type="match status" value="1"/>
</dbReference>
<accession>A0A5J4VK67</accession>
<keyword evidence="7" id="KW-0131">Cell cycle</keyword>
<keyword evidence="5" id="KW-0234">DNA repair</keyword>
<comment type="caution">
    <text evidence="10">The sequence shown here is derived from an EMBL/GenBank/DDBJ whole genome shotgun (WGS) entry which is preliminary data.</text>
</comment>
<evidence type="ECO:0000256" key="2">
    <source>
        <dbReference type="ARBA" id="ARBA00004286"/>
    </source>
</evidence>
<dbReference type="Pfam" id="PF00533">
    <property type="entry name" value="BRCT"/>
    <property type="match status" value="1"/>
</dbReference>
<evidence type="ECO:0000256" key="6">
    <source>
        <dbReference type="ARBA" id="ARBA00023242"/>
    </source>
</evidence>
<organism evidence="10 11">
    <name type="scientific">Streblomastix strix</name>
    <dbReference type="NCBI Taxonomy" id="222440"/>
    <lineage>
        <taxon>Eukaryota</taxon>
        <taxon>Metamonada</taxon>
        <taxon>Preaxostyla</taxon>
        <taxon>Oxymonadida</taxon>
        <taxon>Streblomastigidae</taxon>
        <taxon>Streblomastix</taxon>
    </lineage>
</organism>
<gene>
    <name evidence="10" type="ORF">EZS28_021862</name>
</gene>
<evidence type="ECO:0000313" key="10">
    <source>
        <dbReference type="EMBL" id="KAA6382613.1"/>
    </source>
</evidence>
<evidence type="ECO:0000259" key="9">
    <source>
        <dbReference type="PROSITE" id="PS50006"/>
    </source>
</evidence>
<sequence>MLVLVRLSLGQPIVYILNKREITIGRVDKDIIVNDPSVSRGHAKIELAPHAPGTLVYFDATPSVTITDSSKFGTSINNKQISKETPTPVEIGSLISLSANKVRFVLMNVPLCFCLSSLTKQEKQEAQEKASIFGRILERWTDSCTHLVMRTASFTEKFAFALISCKPIVKPEYLTAIETLPVSQPIEGEQPQILSSSDEVKIPDIQQITEQLYTMLPRIIDFIPDLDASIRSSPSQLHPDKRRKQLFRGMKFLFLSPNLFTNFSKIVLSAGGEASQFNYEIKDKIKWKLQLKTEQKDKEREIMKDILQQLEQYIGYLGIGSLSQIQQNKSQAQQNSSEISQLYEQLVPEACKQCGINIYDQADIPGLFTT</sequence>
<dbReference type="Gene3D" id="3.40.50.10980">
    <property type="entry name" value="Nibrin, BRCT2 domain"/>
    <property type="match status" value="1"/>
</dbReference>
<dbReference type="GO" id="GO:0003684">
    <property type="term" value="F:damaged DNA binding"/>
    <property type="evidence" value="ECO:0007669"/>
    <property type="project" value="TreeGrafter"/>
</dbReference>
<dbReference type="Gene3D" id="3.40.50.10190">
    <property type="entry name" value="BRCT domain"/>
    <property type="match status" value="1"/>
</dbReference>
<protein>
    <recommendedName>
        <fullName evidence="9">FHA domain-containing protein</fullName>
    </recommendedName>
</protein>
<evidence type="ECO:0000256" key="4">
    <source>
        <dbReference type="ARBA" id="ARBA00022763"/>
    </source>
</evidence>